<proteinExistence type="predicted"/>
<comment type="caution">
    <text evidence="2">The sequence shown here is derived from an EMBL/GenBank/DDBJ whole genome shotgun (WGS) entry which is preliminary data.</text>
</comment>
<reference evidence="3" key="1">
    <citation type="journal article" date="2013" name="New Phytol.">
        <title>Comparative genomic and transcriptomic analyses reveal the hemibiotrophic stage shift of Colletotrichum fungi.</title>
        <authorList>
            <person name="Gan P."/>
            <person name="Ikeda K."/>
            <person name="Irieda H."/>
            <person name="Narusaka M."/>
            <person name="O'Connell R.J."/>
            <person name="Narusaka Y."/>
            <person name="Takano Y."/>
            <person name="Kubo Y."/>
            <person name="Shirasu K."/>
        </authorList>
    </citation>
    <scope>NUCLEOTIDE SEQUENCE [LARGE SCALE GENOMIC DNA]</scope>
    <source>
        <strain evidence="3">104-T / ATCC 96160 / CBS 514.97 / LARS 414 / MAFF 240422</strain>
    </source>
</reference>
<keyword evidence="3" id="KW-1185">Reference proteome</keyword>
<accession>A0A484FGY5</accession>
<organism evidence="2 3">
    <name type="scientific">Colletotrichum orbiculare (strain 104-T / ATCC 96160 / CBS 514.97 / LARS 414 / MAFF 240422)</name>
    <name type="common">Cucumber anthracnose fungus</name>
    <name type="synonym">Colletotrichum lagenarium</name>
    <dbReference type="NCBI Taxonomy" id="1213857"/>
    <lineage>
        <taxon>Eukaryota</taxon>
        <taxon>Fungi</taxon>
        <taxon>Dikarya</taxon>
        <taxon>Ascomycota</taxon>
        <taxon>Pezizomycotina</taxon>
        <taxon>Sordariomycetes</taxon>
        <taxon>Hypocreomycetidae</taxon>
        <taxon>Glomerellales</taxon>
        <taxon>Glomerellaceae</taxon>
        <taxon>Colletotrichum</taxon>
        <taxon>Colletotrichum orbiculare species complex</taxon>
    </lineage>
</organism>
<evidence type="ECO:0000256" key="1">
    <source>
        <dbReference type="SAM" id="MobiDB-lite"/>
    </source>
</evidence>
<name>A0A484FGY5_COLOR</name>
<evidence type="ECO:0000313" key="2">
    <source>
        <dbReference type="EMBL" id="TDZ17088.1"/>
    </source>
</evidence>
<dbReference type="EMBL" id="AMCV02000032">
    <property type="protein sequence ID" value="TDZ17088.1"/>
    <property type="molecule type" value="Genomic_DNA"/>
</dbReference>
<dbReference type="Proteomes" id="UP000014480">
    <property type="component" value="Unassembled WGS sequence"/>
</dbReference>
<evidence type="ECO:0000313" key="3">
    <source>
        <dbReference type="Proteomes" id="UP000014480"/>
    </source>
</evidence>
<reference evidence="3" key="2">
    <citation type="journal article" date="2019" name="Mol. Plant Microbe Interact.">
        <title>Genome sequence resources for four phytopathogenic fungi from the Colletotrichum orbiculare species complex.</title>
        <authorList>
            <person name="Gan P."/>
            <person name="Tsushima A."/>
            <person name="Narusaka M."/>
            <person name="Narusaka Y."/>
            <person name="Takano Y."/>
            <person name="Kubo Y."/>
            <person name="Shirasu K."/>
        </authorList>
    </citation>
    <scope>GENOME REANNOTATION</scope>
    <source>
        <strain evidence="3">104-T / ATCC 96160 / CBS 514.97 / LARS 414 / MAFF 240422</strain>
    </source>
</reference>
<feature type="compositionally biased region" description="Basic and acidic residues" evidence="1">
    <location>
        <begin position="28"/>
        <end position="38"/>
    </location>
</feature>
<sequence length="76" mass="8100">MAPRLGSGFWILQRTSTDEGSTPALRLRGLEPDPRGEANEPDLAAHHRVPGTTASNTPPEGPEGSQMILPRDGRTA</sequence>
<protein>
    <submittedName>
        <fullName evidence="2">Uncharacterized protein</fullName>
    </submittedName>
</protein>
<feature type="region of interest" description="Disordered" evidence="1">
    <location>
        <begin position="1"/>
        <end position="76"/>
    </location>
</feature>
<dbReference type="AlphaFoldDB" id="A0A484FGY5"/>
<gene>
    <name evidence="2" type="ORF">Cob_v010107</name>
</gene>